<dbReference type="EMBL" id="JACHFJ010000008">
    <property type="protein sequence ID" value="MBB5373581.1"/>
    <property type="molecule type" value="Genomic_DNA"/>
</dbReference>
<keyword evidence="2" id="KW-1185">Reference proteome</keyword>
<organism evidence="1 2">
    <name type="scientific">Acidocella aromatica</name>
    <dbReference type="NCBI Taxonomy" id="1303579"/>
    <lineage>
        <taxon>Bacteria</taxon>
        <taxon>Pseudomonadati</taxon>
        <taxon>Pseudomonadota</taxon>
        <taxon>Alphaproteobacteria</taxon>
        <taxon>Acetobacterales</taxon>
        <taxon>Acidocellaceae</taxon>
        <taxon>Acidocella</taxon>
    </lineage>
</organism>
<proteinExistence type="predicted"/>
<dbReference type="InterPro" id="IPR007739">
    <property type="entry name" value="RgpF"/>
</dbReference>
<evidence type="ECO:0008006" key="3">
    <source>
        <dbReference type="Google" id="ProtNLM"/>
    </source>
</evidence>
<evidence type="ECO:0000313" key="1">
    <source>
        <dbReference type="EMBL" id="MBB5373581.1"/>
    </source>
</evidence>
<dbReference type="Pfam" id="PF05045">
    <property type="entry name" value="RgpF"/>
    <property type="match status" value="1"/>
</dbReference>
<name>A0A840VPR6_9PROT</name>
<evidence type="ECO:0000313" key="2">
    <source>
        <dbReference type="Proteomes" id="UP000553706"/>
    </source>
</evidence>
<dbReference type="RefSeq" id="WP_246344153.1">
    <property type="nucleotide sequence ID" value="NZ_JACHFJ010000008.1"/>
</dbReference>
<dbReference type="Proteomes" id="UP000553706">
    <property type="component" value="Unassembled WGS sequence"/>
</dbReference>
<accession>A0A840VPR6</accession>
<protein>
    <recommendedName>
        <fullName evidence="3">Lipopolysaccharide biosynthesis protein</fullName>
    </recommendedName>
</protein>
<comment type="caution">
    <text evidence="1">The sequence shown here is derived from an EMBL/GenBank/DDBJ whole genome shotgun (WGS) entry which is preliminary data.</text>
</comment>
<gene>
    <name evidence="1" type="ORF">HNP71_001845</name>
</gene>
<reference evidence="1 2" key="1">
    <citation type="submission" date="2020-08" db="EMBL/GenBank/DDBJ databases">
        <title>Genomic Encyclopedia of Type Strains, Phase IV (KMG-IV): sequencing the most valuable type-strain genomes for metagenomic binning, comparative biology and taxonomic classification.</title>
        <authorList>
            <person name="Goeker M."/>
        </authorList>
    </citation>
    <scope>NUCLEOTIDE SEQUENCE [LARGE SCALE GENOMIC DNA]</scope>
    <source>
        <strain evidence="1 2">DSM 27026</strain>
    </source>
</reference>
<dbReference type="AlphaFoldDB" id="A0A840VPR6"/>
<sequence>MSLRKFARRMLVQAKWRLWVPLGQLMGQIRSPHQVVFSWPQGEVKLGARVALFMHFDGRGLVRPQLFDYMRELKENGLDVVFVTNSDKMQPTAIEALKEVSAAILVRRNIGYDFGAWADALHTLGLPREETREIILANDSVFGPLTPLGDVLRRFNYAKADVWGLTESWQQRYHLQSFFLAFGPAALRAEAFGKFWKSVRPVPMKSYIVKTYEVGITQAMLKGGLRCAALWTYDSLIRQVNLDGLAKLAAEEESELIKQDPVHITRKLQILRIRDAIARRVALNPTSDLWRQLLFSGFPFIKRELLRDNPTNVEDVGDWAEVVQTVLGADPEPILTDLRQMLKDGAP</sequence>